<keyword evidence="3" id="KW-0645">Protease</keyword>
<reference evidence="7" key="1">
    <citation type="submission" date="2025-08" db="UniProtKB">
        <authorList>
            <consortium name="RefSeq"/>
        </authorList>
    </citation>
    <scope>IDENTIFICATION</scope>
</reference>
<dbReference type="Proteomes" id="UP000515161">
    <property type="component" value="Unplaced"/>
</dbReference>
<dbReference type="AlphaFoldDB" id="A0A6P8VGS5"/>
<dbReference type="SUPFAM" id="SSF53182">
    <property type="entry name" value="Pyrrolidone carboxyl peptidase (pyroglutamate aminopeptidase)"/>
    <property type="match status" value="1"/>
</dbReference>
<keyword evidence="6" id="KW-1185">Reference proteome</keyword>
<dbReference type="GeneID" id="117557663"/>
<accession>A0A6P8VGS5</accession>
<dbReference type="RefSeq" id="XP_034089479.1">
    <property type="nucleotide sequence ID" value="XM_034233588.1"/>
</dbReference>
<evidence type="ECO:0000256" key="2">
    <source>
        <dbReference type="ARBA" id="ARBA00022490"/>
    </source>
</evidence>
<dbReference type="GO" id="GO:0005829">
    <property type="term" value="C:cytosol"/>
    <property type="evidence" value="ECO:0007669"/>
    <property type="project" value="InterPro"/>
</dbReference>
<name>A0A6P8VGS5_GYMAC</name>
<dbReference type="Gene3D" id="3.40.630.20">
    <property type="entry name" value="Peptidase C15, pyroglutamyl peptidase I-like"/>
    <property type="match status" value="1"/>
</dbReference>
<dbReference type="PANTHER" id="PTHR23402">
    <property type="entry name" value="PROTEASE FAMILY C15 PYROGLUTAMYL-PEPTIDASE I-RELATED"/>
    <property type="match status" value="1"/>
</dbReference>
<protein>
    <submittedName>
        <fullName evidence="7">Pyroglutamyl-peptidase 1-like</fullName>
    </submittedName>
</protein>
<dbReference type="OrthoDB" id="407146at2759"/>
<evidence type="ECO:0000313" key="6">
    <source>
        <dbReference type="Proteomes" id="UP000515161"/>
    </source>
</evidence>
<keyword evidence="4" id="KW-0378">Hydrolase</keyword>
<evidence type="ECO:0000256" key="5">
    <source>
        <dbReference type="ARBA" id="ARBA00022807"/>
    </source>
</evidence>
<gene>
    <name evidence="7" type="primary">LOC117557663</name>
</gene>
<dbReference type="GO" id="GO:0006508">
    <property type="term" value="P:proteolysis"/>
    <property type="evidence" value="ECO:0007669"/>
    <property type="project" value="UniProtKB-KW"/>
</dbReference>
<evidence type="ECO:0000256" key="4">
    <source>
        <dbReference type="ARBA" id="ARBA00022801"/>
    </source>
</evidence>
<dbReference type="KEGG" id="gacu:117557663"/>
<dbReference type="InterPro" id="IPR000816">
    <property type="entry name" value="Peptidase_C15"/>
</dbReference>
<dbReference type="Pfam" id="PF01470">
    <property type="entry name" value="Peptidase_C15"/>
    <property type="match status" value="1"/>
</dbReference>
<dbReference type="GO" id="GO:0016920">
    <property type="term" value="F:pyroglutamyl-peptidase activity"/>
    <property type="evidence" value="ECO:0007669"/>
    <property type="project" value="InterPro"/>
</dbReference>
<keyword evidence="2" id="KW-0963">Cytoplasm</keyword>
<proteinExistence type="inferred from homology"/>
<dbReference type="InterPro" id="IPR016125">
    <property type="entry name" value="Peptidase_C15-like"/>
</dbReference>
<dbReference type="InterPro" id="IPR036440">
    <property type="entry name" value="Peptidase_C15-like_sf"/>
</dbReference>
<sequence length="222" mass="24977">MSREEIVFVTGFGPFRQFLVNPNWKTAQSLKLVGLGEKTHVCTKEVPVSYVKTQKIIAEIWQTLHPKFAVHLGEARGSSVVSLEQTARNSGYRDVEWSGGGGVCPDSHCCVCVCGGGGAEKLSVVNMKAVAKEFRQGGTDVIYSRELLAGRNLCEFAYYCSLYHGQRRAALIWQPDLKYSDPGHRLFSLLPSGRRYRSFMSRTNRLKNCFYPWAVRLLNHHT</sequence>
<comment type="similarity">
    <text evidence="1">Belongs to the peptidase C15 family.</text>
</comment>
<organism evidence="6 7">
    <name type="scientific">Gymnodraco acuticeps</name>
    <name type="common">Antarctic dragonfish</name>
    <dbReference type="NCBI Taxonomy" id="8218"/>
    <lineage>
        <taxon>Eukaryota</taxon>
        <taxon>Metazoa</taxon>
        <taxon>Chordata</taxon>
        <taxon>Craniata</taxon>
        <taxon>Vertebrata</taxon>
        <taxon>Euteleostomi</taxon>
        <taxon>Actinopterygii</taxon>
        <taxon>Neopterygii</taxon>
        <taxon>Teleostei</taxon>
        <taxon>Neoteleostei</taxon>
        <taxon>Acanthomorphata</taxon>
        <taxon>Eupercaria</taxon>
        <taxon>Perciformes</taxon>
        <taxon>Notothenioidei</taxon>
        <taxon>Bathydraconidae</taxon>
        <taxon>Gymnodraco</taxon>
    </lineage>
</organism>
<evidence type="ECO:0000256" key="1">
    <source>
        <dbReference type="ARBA" id="ARBA00006641"/>
    </source>
</evidence>
<evidence type="ECO:0000313" key="7">
    <source>
        <dbReference type="RefSeq" id="XP_034089479.1"/>
    </source>
</evidence>
<evidence type="ECO:0000256" key="3">
    <source>
        <dbReference type="ARBA" id="ARBA00022670"/>
    </source>
</evidence>
<dbReference type="PANTHER" id="PTHR23402:SF1">
    <property type="entry name" value="PYROGLUTAMYL-PEPTIDASE I"/>
    <property type="match status" value="1"/>
</dbReference>
<keyword evidence="5" id="KW-0788">Thiol protease</keyword>
<dbReference type="InParanoid" id="A0A6P8VGS5"/>
<dbReference type="PRINTS" id="PR00706">
    <property type="entry name" value="PYROGLUPTASE"/>
</dbReference>